<dbReference type="Proteomes" id="UP000821866">
    <property type="component" value="Unassembled WGS sequence"/>
</dbReference>
<keyword evidence="2" id="KW-0812">Transmembrane</keyword>
<dbReference type="VEuPathDB" id="VectorBase:LOC119186404"/>
<dbReference type="PRINTS" id="PR01217">
    <property type="entry name" value="PRICHEXTENSN"/>
</dbReference>
<feature type="transmembrane region" description="Helical" evidence="2">
    <location>
        <begin position="211"/>
        <end position="238"/>
    </location>
</feature>
<feature type="compositionally biased region" description="Pro residues" evidence="1">
    <location>
        <begin position="265"/>
        <end position="287"/>
    </location>
</feature>
<reference evidence="3" key="1">
    <citation type="journal article" date="2020" name="Cell">
        <title>Large-Scale Comparative Analyses of Tick Genomes Elucidate Their Genetic Diversity and Vector Capacities.</title>
        <authorList>
            <consortium name="Tick Genome and Microbiome Consortium (TIGMIC)"/>
            <person name="Jia N."/>
            <person name="Wang J."/>
            <person name="Shi W."/>
            <person name="Du L."/>
            <person name="Sun Y."/>
            <person name="Zhan W."/>
            <person name="Jiang J.F."/>
            <person name="Wang Q."/>
            <person name="Zhang B."/>
            <person name="Ji P."/>
            <person name="Bell-Sakyi L."/>
            <person name="Cui X.M."/>
            <person name="Yuan T.T."/>
            <person name="Jiang B.G."/>
            <person name="Yang W.F."/>
            <person name="Lam T.T."/>
            <person name="Chang Q.C."/>
            <person name="Ding S.J."/>
            <person name="Wang X.J."/>
            <person name="Zhu J.G."/>
            <person name="Ruan X.D."/>
            <person name="Zhao L."/>
            <person name="Wei J.T."/>
            <person name="Ye R.Z."/>
            <person name="Que T.C."/>
            <person name="Du C.H."/>
            <person name="Zhou Y.H."/>
            <person name="Cheng J.X."/>
            <person name="Dai P.F."/>
            <person name="Guo W.B."/>
            <person name="Han X.H."/>
            <person name="Huang E.J."/>
            <person name="Li L.F."/>
            <person name="Wei W."/>
            <person name="Gao Y.C."/>
            <person name="Liu J.Z."/>
            <person name="Shao H.Z."/>
            <person name="Wang X."/>
            <person name="Wang C.C."/>
            <person name="Yang T.C."/>
            <person name="Huo Q.B."/>
            <person name="Li W."/>
            <person name="Chen H.Y."/>
            <person name="Chen S.E."/>
            <person name="Zhou L.G."/>
            <person name="Ni X.B."/>
            <person name="Tian J.H."/>
            <person name="Sheng Y."/>
            <person name="Liu T."/>
            <person name="Pan Y.S."/>
            <person name="Xia L.Y."/>
            <person name="Li J."/>
            <person name="Zhao F."/>
            <person name="Cao W.C."/>
        </authorList>
    </citation>
    <scope>NUCLEOTIDE SEQUENCE</scope>
    <source>
        <strain evidence="3">Rmic-2018</strain>
    </source>
</reference>
<proteinExistence type="predicted"/>
<keyword evidence="4" id="KW-1185">Reference proteome</keyword>
<dbReference type="OMA" id="YLCAPYR"/>
<organism evidence="3 4">
    <name type="scientific">Rhipicephalus microplus</name>
    <name type="common">Cattle tick</name>
    <name type="synonym">Boophilus microplus</name>
    <dbReference type="NCBI Taxonomy" id="6941"/>
    <lineage>
        <taxon>Eukaryota</taxon>
        <taxon>Metazoa</taxon>
        <taxon>Ecdysozoa</taxon>
        <taxon>Arthropoda</taxon>
        <taxon>Chelicerata</taxon>
        <taxon>Arachnida</taxon>
        <taxon>Acari</taxon>
        <taxon>Parasitiformes</taxon>
        <taxon>Ixodida</taxon>
        <taxon>Ixodoidea</taxon>
        <taxon>Ixodidae</taxon>
        <taxon>Rhipicephalinae</taxon>
        <taxon>Rhipicephalus</taxon>
        <taxon>Boophilus</taxon>
    </lineage>
</organism>
<evidence type="ECO:0000313" key="3">
    <source>
        <dbReference type="EMBL" id="KAH7942654.1"/>
    </source>
</evidence>
<dbReference type="OrthoDB" id="10621506at2759"/>
<protein>
    <submittedName>
        <fullName evidence="3">Uncharacterized protein</fullName>
    </submittedName>
</protein>
<dbReference type="AlphaFoldDB" id="A0A9J6CWV3"/>
<feature type="region of interest" description="Disordered" evidence="1">
    <location>
        <begin position="245"/>
        <end position="288"/>
    </location>
</feature>
<feature type="compositionally biased region" description="Basic residues" evidence="1">
    <location>
        <begin position="245"/>
        <end position="258"/>
    </location>
</feature>
<feature type="transmembrane region" description="Helical" evidence="2">
    <location>
        <begin position="12"/>
        <end position="33"/>
    </location>
</feature>
<feature type="compositionally biased region" description="Low complexity" evidence="1">
    <location>
        <begin position="455"/>
        <end position="468"/>
    </location>
</feature>
<reference evidence="3" key="2">
    <citation type="submission" date="2021-09" db="EMBL/GenBank/DDBJ databases">
        <authorList>
            <person name="Jia N."/>
            <person name="Wang J."/>
            <person name="Shi W."/>
            <person name="Du L."/>
            <person name="Sun Y."/>
            <person name="Zhan W."/>
            <person name="Jiang J."/>
            <person name="Wang Q."/>
            <person name="Zhang B."/>
            <person name="Ji P."/>
            <person name="Sakyi L.B."/>
            <person name="Cui X."/>
            <person name="Yuan T."/>
            <person name="Jiang B."/>
            <person name="Yang W."/>
            <person name="Lam T.T.-Y."/>
            <person name="Chang Q."/>
            <person name="Ding S."/>
            <person name="Wang X."/>
            <person name="Zhu J."/>
            <person name="Ruan X."/>
            <person name="Zhao L."/>
            <person name="Wei J."/>
            <person name="Que T."/>
            <person name="Du C."/>
            <person name="Cheng J."/>
            <person name="Dai P."/>
            <person name="Han X."/>
            <person name="Huang E."/>
            <person name="Gao Y."/>
            <person name="Liu J."/>
            <person name="Shao H."/>
            <person name="Ye R."/>
            <person name="Li L."/>
            <person name="Wei W."/>
            <person name="Wang X."/>
            <person name="Wang C."/>
            <person name="Huo Q."/>
            <person name="Li W."/>
            <person name="Guo W."/>
            <person name="Chen H."/>
            <person name="Chen S."/>
            <person name="Zhou L."/>
            <person name="Zhou L."/>
            <person name="Ni X."/>
            <person name="Tian J."/>
            <person name="Zhou Y."/>
            <person name="Sheng Y."/>
            <person name="Liu T."/>
            <person name="Pan Y."/>
            <person name="Xia L."/>
            <person name="Li J."/>
            <person name="Zhao F."/>
            <person name="Cao W."/>
        </authorList>
    </citation>
    <scope>NUCLEOTIDE SEQUENCE</scope>
    <source>
        <strain evidence="3">Rmic-2018</strain>
        <tissue evidence="3">Larvae</tissue>
    </source>
</reference>
<gene>
    <name evidence="3" type="ORF">HPB51_028667</name>
</gene>
<keyword evidence="2" id="KW-1133">Transmembrane helix</keyword>
<name>A0A9J6CWV3_RHIMP</name>
<comment type="caution">
    <text evidence="3">The sequence shown here is derived from an EMBL/GenBank/DDBJ whole genome shotgun (WGS) entry which is preliminary data.</text>
</comment>
<keyword evidence="2" id="KW-0472">Membrane</keyword>
<sequence>MTTGLLPFLQMGVLGLGMATAVSSALLGCVAWNRRKRNMEQGKKSPIFVATIIVASAVLLLVHLIIALPMIARWLPLCVMTNTYLCAPYRDSSYVVLDDAITRLWPPSSRPEPFCRLVPSKLAVNCSTKGKAPIKSLPTCASKATKKKTLEMPGEDAVVEVQVLRPPQPKAAAAPAAKVKVNGDCFYPYKIIDTDMTAACPLYSDNLVAHWMAMVVSVIFGVVAAMAAGALAVVYLAIGKKKPKKKIKKLRRRKRAKRLSSETQTPPPTPPPPPPPPPPPSPAPPEPVKIEVQVPEPIALPVPIKRRRRRRKPVRPVLVMPRPTCSHPPPQPLPPPMSTLLPAPIFLPPPMMPTMPPFPTPPALPPPPPSEPPPPPQMMNNCSAENQQSAVAFTNVNVYGGGAAGGCGSWPYAQSALPAVYPTRAAISAQPSRTTLTPQPVPSCGVTQTSASRLTGGSSPAAPSTAASRSVFQGVRSMTQPVVTER</sequence>
<feature type="compositionally biased region" description="Polar residues" evidence="1">
    <location>
        <begin position="476"/>
        <end position="486"/>
    </location>
</feature>
<evidence type="ECO:0000256" key="1">
    <source>
        <dbReference type="SAM" id="MobiDB-lite"/>
    </source>
</evidence>
<evidence type="ECO:0000313" key="4">
    <source>
        <dbReference type="Proteomes" id="UP000821866"/>
    </source>
</evidence>
<feature type="transmembrane region" description="Helical" evidence="2">
    <location>
        <begin position="45"/>
        <end position="72"/>
    </location>
</feature>
<evidence type="ECO:0000256" key="2">
    <source>
        <dbReference type="SAM" id="Phobius"/>
    </source>
</evidence>
<feature type="region of interest" description="Disordered" evidence="1">
    <location>
        <begin position="432"/>
        <end position="486"/>
    </location>
</feature>
<dbReference type="EMBL" id="JABSTU010005522">
    <property type="protein sequence ID" value="KAH7942654.1"/>
    <property type="molecule type" value="Genomic_DNA"/>
</dbReference>
<accession>A0A9J6CWV3</accession>